<accession>A0A0D0D7U2</accession>
<protein>
    <submittedName>
        <fullName evidence="1">Uncharacterized protein</fullName>
    </submittedName>
</protein>
<dbReference type="InParanoid" id="A0A0D0D7U2"/>
<proteinExistence type="predicted"/>
<sequence length="69" mass="7383">MPSIASGGCWLCATGLDGKSTALGGTLPGHRTPPSSSSLRCRQKLNAEVERRFELQSSSSTSKFERQVE</sequence>
<evidence type="ECO:0000313" key="2">
    <source>
        <dbReference type="Proteomes" id="UP000054538"/>
    </source>
</evidence>
<reference evidence="1 2" key="1">
    <citation type="submission" date="2014-04" db="EMBL/GenBank/DDBJ databases">
        <authorList>
            <consortium name="DOE Joint Genome Institute"/>
            <person name="Kuo A."/>
            <person name="Kohler A."/>
            <person name="Jargeat P."/>
            <person name="Nagy L.G."/>
            <person name="Floudas D."/>
            <person name="Copeland A."/>
            <person name="Barry K.W."/>
            <person name="Cichocki N."/>
            <person name="Veneault-Fourrey C."/>
            <person name="LaButti K."/>
            <person name="Lindquist E.A."/>
            <person name="Lipzen A."/>
            <person name="Lundell T."/>
            <person name="Morin E."/>
            <person name="Murat C."/>
            <person name="Sun H."/>
            <person name="Tunlid A."/>
            <person name="Henrissat B."/>
            <person name="Grigoriev I.V."/>
            <person name="Hibbett D.S."/>
            <person name="Martin F."/>
            <person name="Nordberg H.P."/>
            <person name="Cantor M.N."/>
            <person name="Hua S.X."/>
        </authorList>
    </citation>
    <scope>NUCLEOTIDE SEQUENCE [LARGE SCALE GENOMIC DNA]</scope>
    <source>
        <strain evidence="1 2">Ve08.2h10</strain>
    </source>
</reference>
<evidence type="ECO:0000313" key="1">
    <source>
        <dbReference type="EMBL" id="KIK76384.1"/>
    </source>
</evidence>
<organism evidence="1 2">
    <name type="scientific">Paxillus rubicundulus Ve08.2h10</name>
    <dbReference type="NCBI Taxonomy" id="930991"/>
    <lineage>
        <taxon>Eukaryota</taxon>
        <taxon>Fungi</taxon>
        <taxon>Dikarya</taxon>
        <taxon>Basidiomycota</taxon>
        <taxon>Agaricomycotina</taxon>
        <taxon>Agaricomycetes</taxon>
        <taxon>Agaricomycetidae</taxon>
        <taxon>Boletales</taxon>
        <taxon>Paxilineae</taxon>
        <taxon>Paxillaceae</taxon>
        <taxon>Paxillus</taxon>
    </lineage>
</organism>
<keyword evidence="2" id="KW-1185">Reference proteome</keyword>
<reference evidence="2" key="2">
    <citation type="submission" date="2015-01" db="EMBL/GenBank/DDBJ databases">
        <title>Evolutionary Origins and Diversification of the Mycorrhizal Mutualists.</title>
        <authorList>
            <consortium name="DOE Joint Genome Institute"/>
            <consortium name="Mycorrhizal Genomics Consortium"/>
            <person name="Kohler A."/>
            <person name="Kuo A."/>
            <person name="Nagy L.G."/>
            <person name="Floudas D."/>
            <person name="Copeland A."/>
            <person name="Barry K.W."/>
            <person name="Cichocki N."/>
            <person name="Veneault-Fourrey C."/>
            <person name="LaButti K."/>
            <person name="Lindquist E.A."/>
            <person name="Lipzen A."/>
            <person name="Lundell T."/>
            <person name="Morin E."/>
            <person name="Murat C."/>
            <person name="Riley R."/>
            <person name="Ohm R."/>
            <person name="Sun H."/>
            <person name="Tunlid A."/>
            <person name="Henrissat B."/>
            <person name="Grigoriev I.V."/>
            <person name="Hibbett D.S."/>
            <person name="Martin F."/>
        </authorList>
    </citation>
    <scope>NUCLEOTIDE SEQUENCE [LARGE SCALE GENOMIC DNA]</scope>
    <source>
        <strain evidence="2">Ve08.2h10</strain>
    </source>
</reference>
<dbReference type="Proteomes" id="UP000054538">
    <property type="component" value="Unassembled WGS sequence"/>
</dbReference>
<dbReference type="AlphaFoldDB" id="A0A0D0D7U2"/>
<dbReference type="EMBL" id="KN827521">
    <property type="protein sequence ID" value="KIK76384.1"/>
    <property type="molecule type" value="Genomic_DNA"/>
</dbReference>
<gene>
    <name evidence="1" type="ORF">PAXRUDRAFT_432662</name>
</gene>
<dbReference type="HOGENOM" id="CLU_2776682_0_0_1"/>
<name>A0A0D0D7U2_9AGAM</name>